<dbReference type="AlphaFoldDB" id="A0A3L6S416"/>
<dbReference type="STRING" id="4540.A0A3L6S416"/>
<dbReference type="Pfam" id="PF17919">
    <property type="entry name" value="RT_RNaseH_2"/>
    <property type="match status" value="1"/>
</dbReference>
<dbReference type="GO" id="GO:0003824">
    <property type="term" value="F:catalytic activity"/>
    <property type="evidence" value="ECO:0007669"/>
    <property type="project" value="UniProtKB-KW"/>
</dbReference>
<keyword evidence="4" id="KW-1185">Reference proteome</keyword>
<evidence type="ECO:0000259" key="2">
    <source>
        <dbReference type="PROSITE" id="PS50878"/>
    </source>
</evidence>
<accession>A0A3L6S416</accession>
<evidence type="ECO:0000256" key="1">
    <source>
        <dbReference type="ARBA" id="ARBA00023268"/>
    </source>
</evidence>
<dbReference type="InterPro" id="IPR050951">
    <property type="entry name" value="Retrovirus_Pol_polyprotein"/>
</dbReference>
<dbReference type="PANTHER" id="PTHR37984">
    <property type="entry name" value="PROTEIN CBG26694"/>
    <property type="match status" value="1"/>
</dbReference>
<dbReference type="CDD" id="cd01647">
    <property type="entry name" value="RT_LTR"/>
    <property type="match status" value="1"/>
</dbReference>
<evidence type="ECO:0000313" key="3">
    <source>
        <dbReference type="EMBL" id="RLN15700.1"/>
    </source>
</evidence>
<dbReference type="InterPro" id="IPR000477">
    <property type="entry name" value="RT_dom"/>
</dbReference>
<reference evidence="4" key="1">
    <citation type="journal article" date="2019" name="Nat. Commun.">
        <title>The genome of broomcorn millet.</title>
        <authorList>
            <person name="Zou C."/>
            <person name="Miki D."/>
            <person name="Li D."/>
            <person name="Tang Q."/>
            <person name="Xiao L."/>
            <person name="Rajput S."/>
            <person name="Deng P."/>
            <person name="Jia W."/>
            <person name="Huang R."/>
            <person name="Zhang M."/>
            <person name="Sun Y."/>
            <person name="Hu J."/>
            <person name="Fu X."/>
            <person name="Schnable P.S."/>
            <person name="Li F."/>
            <person name="Zhang H."/>
            <person name="Feng B."/>
            <person name="Zhu X."/>
            <person name="Liu R."/>
            <person name="Schnable J.C."/>
            <person name="Zhu J.-K."/>
            <person name="Zhang H."/>
        </authorList>
    </citation>
    <scope>NUCLEOTIDE SEQUENCE [LARGE SCALE GENOMIC DNA]</scope>
</reference>
<proteinExistence type="predicted"/>
<dbReference type="InterPro" id="IPR043502">
    <property type="entry name" value="DNA/RNA_pol_sf"/>
</dbReference>
<dbReference type="InterPro" id="IPR043128">
    <property type="entry name" value="Rev_trsase/Diguanyl_cyclase"/>
</dbReference>
<name>A0A3L6S416_PANMI</name>
<protein>
    <recommendedName>
        <fullName evidence="2">Reverse transcriptase domain-containing protein</fullName>
    </recommendedName>
</protein>
<organism evidence="3 4">
    <name type="scientific">Panicum miliaceum</name>
    <name type="common">Proso millet</name>
    <name type="synonym">Broomcorn millet</name>
    <dbReference type="NCBI Taxonomy" id="4540"/>
    <lineage>
        <taxon>Eukaryota</taxon>
        <taxon>Viridiplantae</taxon>
        <taxon>Streptophyta</taxon>
        <taxon>Embryophyta</taxon>
        <taxon>Tracheophyta</taxon>
        <taxon>Spermatophyta</taxon>
        <taxon>Magnoliopsida</taxon>
        <taxon>Liliopsida</taxon>
        <taxon>Poales</taxon>
        <taxon>Poaceae</taxon>
        <taxon>PACMAD clade</taxon>
        <taxon>Panicoideae</taxon>
        <taxon>Panicodae</taxon>
        <taxon>Paniceae</taxon>
        <taxon>Panicinae</taxon>
        <taxon>Panicum</taxon>
        <taxon>Panicum sect. Panicum</taxon>
    </lineage>
</organism>
<comment type="caution">
    <text evidence="3">The sequence shown here is derived from an EMBL/GenBank/DDBJ whole genome shotgun (WGS) entry which is preliminary data.</text>
</comment>
<dbReference type="Gene3D" id="3.30.70.270">
    <property type="match status" value="2"/>
</dbReference>
<dbReference type="SUPFAM" id="SSF56672">
    <property type="entry name" value="DNA/RNA polymerases"/>
    <property type="match status" value="1"/>
</dbReference>
<keyword evidence="1" id="KW-0511">Multifunctional enzyme</keyword>
<dbReference type="FunFam" id="3.30.70.270:FF:000003">
    <property type="entry name" value="Transposon Ty3-G Gag-Pol polyprotein"/>
    <property type="match status" value="1"/>
</dbReference>
<dbReference type="Pfam" id="PF00078">
    <property type="entry name" value="RVT_1"/>
    <property type="match status" value="1"/>
</dbReference>
<sequence length="336" mass="37691">MPFGLINAPATFQGLMNEVFASLLRKGVLVFMDDILIYTQTLEEHAQLLSAMLQILANNSLYAKPSNCSFAKDSIEYLGHVISSKGVATDPQKILAVQGWPVPNNVKEVRGFLGLTGYYRRFIKHYSLISKPLTMLLKKGIRFVWSSVAQEAFDTLKHALVTAPVLALPQFQKPFTIETDASDVGLGAILIQEGHPIAFLSQALYPKNAALSTYEKECLTILMAIDRWRPYLQAQPFVIRTDHKSLLYLNDQKIHTKIQQKALLKLMDLDYSIHYKKGINNVAADSLSRKPTNAVMAVSFCTPTWIDRLTAGYEKDEFTKQLLTELSISSENDKGF</sequence>
<dbReference type="Proteomes" id="UP000275267">
    <property type="component" value="Unassembled WGS sequence"/>
</dbReference>
<gene>
    <name evidence="3" type="ORF">C2845_PM02G21340</name>
</gene>
<dbReference type="CDD" id="cd09274">
    <property type="entry name" value="RNase_HI_RT_Ty3"/>
    <property type="match status" value="1"/>
</dbReference>
<dbReference type="InterPro" id="IPR041577">
    <property type="entry name" value="RT_RNaseH_2"/>
</dbReference>
<feature type="domain" description="Reverse transcriptase" evidence="2">
    <location>
        <begin position="1"/>
        <end position="82"/>
    </location>
</feature>
<dbReference type="PROSITE" id="PS50878">
    <property type="entry name" value="RT_POL"/>
    <property type="match status" value="1"/>
</dbReference>
<dbReference type="FunFam" id="3.30.70.270:FF:000020">
    <property type="entry name" value="Transposon Tf2-6 polyprotein-like Protein"/>
    <property type="match status" value="1"/>
</dbReference>
<evidence type="ECO:0000313" key="4">
    <source>
        <dbReference type="Proteomes" id="UP000275267"/>
    </source>
</evidence>
<dbReference type="PANTHER" id="PTHR37984:SF5">
    <property type="entry name" value="PROTEIN NYNRIN-LIKE"/>
    <property type="match status" value="1"/>
</dbReference>
<dbReference type="EMBL" id="PQIB02000005">
    <property type="protein sequence ID" value="RLN15700.1"/>
    <property type="molecule type" value="Genomic_DNA"/>
</dbReference>
<dbReference type="OrthoDB" id="783906at2759"/>